<organism evidence="1 2">
    <name type="scientific">Pelagicoccus albus</name>
    <dbReference type="NCBI Taxonomy" id="415222"/>
    <lineage>
        <taxon>Bacteria</taxon>
        <taxon>Pseudomonadati</taxon>
        <taxon>Verrucomicrobiota</taxon>
        <taxon>Opitutia</taxon>
        <taxon>Puniceicoccales</taxon>
        <taxon>Pelagicoccaceae</taxon>
        <taxon>Pelagicoccus</taxon>
    </lineage>
</organism>
<gene>
    <name evidence="1" type="ORF">H5P27_14625</name>
</gene>
<sequence length="133" mass="14300">MEILTACLCDSAKDYQGKLCILGAFDTIAANELPATHPNCAIALRISSVAEDLGSHQINVSLLDSEGKNLLPAGAIKVNFALPVLPENHHFTTTNCIINLQSIVLPKHGNYRLEVFLDGEKAGKIPLQVVPQN</sequence>
<name>A0A7X1B7U5_9BACT</name>
<dbReference type="Proteomes" id="UP000526501">
    <property type="component" value="Unassembled WGS sequence"/>
</dbReference>
<evidence type="ECO:0000313" key="2">
    <source>
        <dbReference type="Proteomes" id="UP000526501"/>
    </source>
</evidence>
<dbReference type="EMBL" id="JACHVC010000012">
    <property type="protein sequence ID" value="MBC2607283.1"/>
    <property type="molecule type" value="Genomic_DNA"/>
</dbReference>
<dbReference type="InterPro" id="IPR054221">
    <property type="entry name" value="DUF6941"/>
</dbReference>
<reference evidence="1 2" key="1">
    <citation type="submission" date="2020-07" db="EMBL/GenBank/DDBJ databases">
        <authorList>
            <person name="Feng X."/>
        </authorList>
    </citation>
    <scope>NUCLEOTIDE SEQUENCE [LARGE SCALE GENOMIC DNA]</scope>
    <source>
        <strain evidence="1 2">JCM23202</strain>
    </source>
</reference>
<dbReference type="Pfam" id="PF22091">
    <property type="entry name" value="DUF6941"/>
    <property type="match status" value="1"/>
</dbReference>
<evidence type="ECO:0000313" key="1">
    <source>
        <dbReference type="EMBL" id="MBC2607283.1"/>
    </source>
</evidence>
<proteinExistence type="predicted"/>
<accession>A0A7X1B7U5</accession>
<keyword evidence="2" id="KW-1185">Reference proteome</keyword>
<dbReference type="RefSeq" id="WP_185661134.1">
    <property type="nucleotide sequence ID" value="NZ_CAWPOO010000012.1"/>
</dbReference>
<dbReference type="AlphaFoldDB" id="A0A7X1B7U5"/>
<comment type="caution">
    <text evidence="1">The sequence shown here is derived from an EMBL/GenBank/DDBJ whole genome shotgun (WGS) entry which is preliminary data.</text>
</comment>
<protein>
    <submittedName>
        <fullName evidence="1">Uncharacterized protein</fullName>
    </submittedName>
</protein>